<evidence type="ECO:0000313" key="3">
    <source>
        <dbReference type="Proteomes" id="UP000240572"/>
    </source>
</evidence>
<comment type="caution">
    <text evidence="2">The sequence shown here is derived from an EMBL/GenBank/DDBJ whole genome shotgun (WGS) entry which is preliminary data.</text>
</comment>
<dbReference type="AlphaFoldDB" id="A0A2P8DAM7"/>
<feature type="chain" id="PRO_5015186458" evidence="1">
    <location>
        <begin position="23"/>
        <end position="464"/>
    </location>
</feature>
<accession>A0A2P8DAM7</accession>
<dbReference type="Proteomes" id="UP000240572">
    <property type="component" value="Unassembled WGS sequence"/>
</dbReference>
<gene>
    <name evidence="2" type="ORF">B0I18_101417</name>
</gene>
<name>A0A2P8DAM7_9BACT</name>
<evidence type="ECO:0000256" key="1">
    <source>
        <dbReference type="SAM" id="SignalP"/>
    </source>
</evidence>
<feature type="signal peptide" evidence="1">
    <location>
        <begin position="1"/>
        <end position="22"/>
    </location>
</feature>
<dbReference type="RefSeq" id="WP_106520981.1">
    <property type="nucleotide sequence ID" value="NZ_PYGD01000001.1"/>
</dbReference>
<protein>
    <submittedName>
        <fullName evidence="2">Short chain amide porin</fullName>
    </submittedName>
</protein>
<sequence length="464" mass="50889">MFRKQILIALSCCSLLAFPTFAQNSEQYGSGLKLNLNPEGNKYVRFLVWSQIWARYNQNNPGTLVNGSPSQSSMDFGARRLRLLTYAQISPRYMIVTHFGINNQTFTNGGGSGSTGTGGYGQGKKPQLFFHDAYNEFAIVPAKKPVTGQTNTFTLSLGAGLHYFNGVSRQSSASTISFMMIDATIFNWPTIEMSDQFARQFGLFIKGNAAKLHYQFSINKPFATNLVPKDSANIAVDNNGESEASYAGYVDYQFLDQESNFLPYRVGTYLGSKRVFNIGAGFYHQANGTRSSNALGVVEKHPINLFGVDVFADLPVGDKSKGMAVTAYGVYYNYNFGPNYLRTSGTMNTGTADPNFPAADKVLEGPGNARALMGTGSIYYAEAGFLLPKFSTKLRLQPIASYAYKNFEALRAGGSFFDVGCNLFIDAHNAKITAQYASRPLYDAGTKLLKDRKGELIVQFQVAL</sequence>
<keyword evidence="1" id="KW-0732">Signal</keyword>
<organism evidence="2 3">
    <name type="scientific">Taibaiella chishuiensis</name>
    <dbReference type="NCBI Taxonomy" id="1434707"/>
    <lineage>
        <taxon>Bacteria</taxon>
        <taxon>Pseudomonadati</taxon>
        <taxon>Bacteroidota</taxon>
        <taxon>Chitinophagia</taxon>
        <taxon>Chitinophagales</taxon>
        <taxon>Chitinophagaceae</taxon>
        <taxon>Taibaiella</taxon>
    </lineage>
</organism>
<dbReference type="EMBL" id="PYGD01000001">
    <property type="protein sequence ID" value="PSK94262.1"/>
    <property type="molecule type" value="Genomic_DNA"/>
</dbReference>
<reference evidence="2 3" key="1">
    <citation type="submission" date="2018-03" db="EMBL/GenBank/DDBJ databases">
        <title>Genomic Encyclopedia of Type Strains, Phase III (KMG-III): the genomes of soil and plant-associated and newly described type strains.</title>
        <authorList>
            <person name="Whitman W."/>
        </authorList>
    </citation>
    <scope>NUCLEOTIDE SEQUENCE [LARGE SCALE GENOMIC DNA]</scope>
    <source>
        <strain evidence="2 3">CGMCC 1.12700</strain>
    </source>
</reference>
<evidence type="ECO:0000313" key="2">
    <source>
        <dbReference type="EMBL" id="PSK94262.1"/>
    </source>
</evidence>
<keyword evidence="3" id="KW-1185">Reference proteome</keyword>
<dbReference type="OrthoDB" id="9771991at2"/>
<proteinExistence type="predicted"/>